<dbReference type="Proteomes" id="UP000243657">
    <property type="component" value="Unassembled WGS sequence"/>
</dbReference>
<proteinExistence type="predicted"/>
<name>A0A261F5M4_9BIFI</name>
<evidence type="ECO:0000313" key="1">
    <source>
        <dbReference type="EMBL" id="OZG54421.1"/>
    </source>
</evidence>
<keyword evidence="2" id="KW-1185">Reference proteome</keyword>
<gene>
    <name evidence="1" type="ORF">ALMA_0882</name>
</gene>
<dbReference type="EMBL" id="MWWT01000005">
    <property type="protein sequence ID" value="OZG54421.1"/>
    <property type="molecule type" value="Genomic_DNA"/>
</dbReference>
<accession>A0A261F5M4</accession>
<dbReference type="AlphaFoldDB" id="A0A261F5M4"/>
<organism evidence="1 2">
    <name type="scientific">Alloscardovia macacae</name>
    <dbReference type="NCBI Taxonomy" id="1160091"/>
    <lineage>
        <taxon>Bacteria</taxon>
        <taxon>Bacillati</taxon>
        <taxon>Actinomycetota</taxon>
        <taxon>Actinomycetes</taxon>
        <taxon>Bifidobacteriales</taxon>
        <taxon>Bifidobacteriaceae</taxon>
        <taxon>Alloscardovia</taxon>
    </lineage>
</organism>
<sequence>MSSVSESISEHLTLGDIRRRYGISAVGAHHDAVTVTSVADALEDITPGALYISSAREYDPRIVHAAARRGAYAIVFMRAESVSESVEDSAVTSALPLDAEIPVLFANLHNDERARIAADMAGYPSASLAVFAVQGDRSGKLVSALYSVLHYLGNPLGVIDARGGHSLERELNMNTPLSPLDIQSMLFVMAEDGATSVILHIDDSVLEALSLTSVTVDVYTNTSRESYNVPELSPHVSGMMETLGLDDAPASTSKRPSFLRSHAQKDDADELRRVARQDVQAYGAEITDQTLCVETSQDAKDLVDEVLGAEASEREQELATAVTMVLAAGVKRSSIKSALRLAYEMKDR</sequence>
<comment type="caution">
    <text evidence="1">The sequence shown here is derived from an EMBL/GenBank/DDBJ whole genome shotgun (WGS) entry which is preliminary data.</text>
</comment>
<evidence type="ECO:0000313" key="2">
    <source>
        <dbReference type="Proteomes" id="UP000243657"/>
    </source>
</evidence>
<protein>
    <submittedName>
        <fullName evidence="1">UDP-N-acetylmuramyl peptide synthase</fullName>
    </submittedName>
</protein>
<reference evidence="1 2" key="1">
    <citation type="journal article" date="2017" name="BMC Genomics">
        <title>Comparative genomic and phylogenomic analyses of the Bifidobacteriaceae family.</title>
        <authorList>
            <person name="Lugli G.A."/>
            <person name="Milani C."/>
            <person name="Turroni F."/>
            <person name="Duranti S."/>
            <person name="Mancabelli L."/>
            <person name="Mangifesta M."/>
            <person name="Ferrario C."/>
            <person name="Modesto M."/>
            <person name="Mattarelli P."/>
            <person name="Jiri K."/>
            <person name="van Sinderen D."/>
            <person name="Ventura M."/>
        </authorList>
    </citation>
    <scope>NUCLEOTIDE SEQUENCE [LARGE SCALE GENOMIC DNA]</scope>
    <source>
        <strain evidence="1 2">DSM 24762</strain>
    </source>
</reference>